<accession>A0A9Q1J363</accession>
<protein>
    <submittedName>
        <fullName evidence="1">Uncharacterized protein</fullName>
    </submittedName>
</protein>
<gene>
    <name evidence="1" type="ORF">SKAU_G00139500</name>
</gene>
<dbReference type="Proteomes" id="UP001152622">
    <property type="component" value="Chromosome 4"/>
</dbReference>
<dbReference type="AlphaFoldDB" id="A0A9Q1J363"/>
<evidence type="ECO:0000313" key="1">
    <source>
        <dbReference type="EMBL" id="KAJ8365119.1"/>
    </source>
</evidence>
<name>A0A9Q1J363_SYNKA</name>
<organism evidence="1 2">
    <name type="scientific">Synaphobranchus kaupii</name>
    <name type="common">Kaup's arrowtooth eel</name>
    <dbReference type="NCBI Taxonomy" id="118154"/>
    <lineage>
        <taxon>Eukaryota</taxon>
        <taxon>Metazoa</taxon>
        <taxon>Chordata</taxon>
        <taxon>Craniata</taxon>
        <taxon>Vertebrata</taxon>
        <taxon>Euteleostomi</taxon>
        <taxon>Actinopterygii</taxon>
        <taxon>Neopterygii</taxon>
        <taxon>Teleostei</taxon>
        <taxon>Anguilliformes</taxon>
        <taxon>Synaphobranchidae</taxon>
        <taxon>Synaphobranchus</taxon>
    </lineage>
</organism>
<proteinExistence type="predicted"/>
<dbReference type="OrthoDB" id="8957532at2759"/>
<evidence type="ECO:0000313" key="2">
    <source>
        <dbReference type="Proteomes" id="UP001152622"/>
    </source>
</evidence>
<dbReference type="EMBL" id="JAINUF010000004">
    <property type="protein sequence ID" value="KAJ8365119.1"/>
    <property type="molecule type" value="Genomic_DNA"/>
</dbReference>
<sequence>MSYWPPYKDRERCNRAVMRAEPPEDSWGELLDVKIRATKNSYGEARLLLPTALNTSDLQTEDEDDRPAYLKRKKRSRFLDCREE</sequence>
<reference evidence="1" key="1">
    <citation type="journal article" date="2023" name="Science">
        <title>Genome structures resolve the early diversification of teleost fishes.</title>
        <authorList>
            <person name="Parey E."/>
            <person name="Louis A."/>
            <person name="Montfort J."/>
            <person name="Bouchez O."/>
            <person name="Roques C."/>
            <person name="Iampietro C."/>
            <person name="Lluch J."/>
            <person name="Castinel A."/>
            <person name="Donnadieu C."/>
            <person name="Desvignes T."/>
            <person name="Floi Bucao C."/>
            <person name="Jouanno E."/>
            <person name="Wen M."/>
            <person name="Mejri S."/>
            <person name="Dirks R."/>
            <person name="Jansen H."/>
            <person name="Henkel C."/>
            <person name="Chen W.J."/>
            <person name="Zahm M."/>
            <person name="Cabau C."/>
            <person name="Klopp C."/>
            <person name="Thompson A.W."/>
            <person name="Robinson-Rechavi M."/>
            <person name="Braasch I."/>
            <person name="Lecointre G."/>
            <person name="Bobe J."/>
            <person name="Postlethwait J.H."/>
            <person name="Berthelot C."/>
            <person name="Roest Crollius H."/>
            <person name="Guiguen Y."/>
        </authorList>
    </citation>
    <scope>NUCLEOTIDE SEQUENCE</scope>
    <source>
        <strain evidence="1">WJC10195</strain>
    </source>
</reference>
<keyword evidence="2" id="KW-1185">Reference proteome</keyword>
<comment type="caution">
    <text evidence="1">The sequence shown here is derived from an EMBL/GenBank/DDBJ whole genome shotgun (WGS) entry which is preliminary data.</text>
</comment>